<sequence>MGMNTSLMRGKGLSTSHVLSLVMDKLYKQFVEKDIRDFEAFHVAILDTFISINMAVPGKHYYAPSYKDVKEIFEQWKEANEEAKEKMFADFMNKNVNLNKVDESMIIAGIVAPPAAIVAKRTGQTTFPQLKFMNVIPDVIFVPSATVLALIAVKILRLMFIANTASKGATRSLVNHVMEPSSVDNIHPFAAETASDHSQQDMPKTASDSNAQQEIIKTASDAHQLTPKGNYCALCKKVHD</sequence>
<accession>A0A072UQT6</accession>
<dbReference type="EnsemblPlants" id="KEH31378">
    <property type="protein sequence ID" value="KEH31378"/>
    <property type="gene ID" value="MTR_4g094628"/>
</dbReference>
<reference evidence="2 4" key="2">
    <citation type="journal article" date="2014" name="BMC Genomics">
        <title>An improved genome release (version Mt4.0) for the model legume Medicago truncatula.</title>
        <authorList>
            <person name="Tang H."/>
            <person name="Krishnakumar V."/>
            <person name="Bidwell S."/>
            <person name="Rosen B."/>
            <person name="Chan A."/>
            <person name="Zhou S."/>
            <person name="Gentzbittel L."/>
            <person name="Childs K.L."/>
            <person name="Yandell M."/>
            <person name="Gundlach H."/>
            <person name="Mayer K.F."/>
            <person name="Schwartz D.C."/>
            <person name="Town C.D."/>
        </authorList>
    </citation>
    <scope>GENOME REANNOTATION</scope>
    <source>
        <strain evidence="2">A17</strain>
        <strain evidence="3 4">cv. Jemalong A17</strain>
    </source>
</reference>
<keyword evidence="4" id="KW-1185">Reference proteome</keyword>
<dbReference type="PANTHER" id="PTHR37754">
    <property type="entry name" value="CALCIUM ION-BINDING PROTEIN"/>
    <property type="match status" value="1"/>
</dbReference>
<dbReference type="AlphaFoldDB" id="A0A072UQT6"/>
<name>A0A072UQT6_MEDTR</name>
<dbReference type="HOGENOM" id="CLU_101158_0_0_1"/>
<feature type="transmembrane region" description="Helical" evidence="1">
    <location>
        <begin position="139"/>
        <end position="162"/>
    </location>
</feature>
<dbReference type="OrthoDB" id="1868634at2759"/>
<evidence type="ECO:0000313" key="2">
    <source>
        <dbReference type="EMBL" id="KEH31378.1"/>
    </source>
</evidence>
<dbReference type="Proteomes" id="UP000002051">
    <property type="component" value="Chromosome 4"/>
</dbReference>
<dbReference type="STRING" id="3880.A0A072UQT6"/>
<keyword evidence="1" id="KW-0472">Membrane</keyword>
<protein>
    <submittedName>
        <fullName evidence="2">Calcium ion-binding protein, putative</fullName>
    </submittedName>
</protein>
<dbReference type="EMBL" id="CM001220">
    <property type="protein sequence ID" value="KEH31378.1"/>
    <property type="molecule type" value="Genomic_DNA"/>
</dbReference>
<reference evidence="2 4" key="1">
    <citation type="journal article" date="2011" name="Nature">
        <title>The Medicago genome provides insight into the evolution of rhizobial symbioses.</title>
        <authorList>
            <person name="Young N.D."/>
            <person name="Debelle F."/>
            <person name="Oldroyd G.E."/>
            <person name="Geurts R."/>
            <person name="Cannon S.B."/>
            <person name="Udvardi M.K."/>
            <person name="Benedito V.A."/>
            <person name="Mayer K.F."/>
            <person name="Gouzy J."/>
            <person name="Schoof H."/>
            <person name="Van de Peer Y."/>
            <person name="Proost S."/>
            <person name="Cook D.R."/>
            <person name="Meyers B.C."/>
            <person name="Spannagl M."/>
            <person name="Cheung F."/>
            <person name="De Mita S."/>
            <person name="Krishnakumar V."/>
            <person name="Gundlach H."/>
            <person name="Zhou S."/>
            <person name="Mudge J."/>
            <person name="Bharti A.K."/>
            <person name="Murray J.D."/>
            <person name="Naoumkina M.A."/>
            <person name="Rosen B."/>
            <person name="Silverstein K.A."/>
            <person name="Tang H."/>
            <person name="Rombauts S."/>
            <person name="Zhao P.X."/>
            <person name="Zhou P."/>
            <person name="Barbe V."/>
            <person name="Bardou P."/>
            <person name="Bechner M."/>
            <person name="Bellec A."/>
            <person name="Berger A."/>
            <person name="Berges H."/>
            <person name="Bidwell S."/>
            <person name="Bisseling T."/>
            <person name="Choisne N."/>
            <person name="Couloux A."/>
            <person name="Denny R."/>
            <person name="Deshpande S."/>
            <person name="Dai X."/>
            <person name="Doyle J.J."/>
            <person name="Dudez A.M."/>
            <person name="Farmer A.D."/>
            <person name="Fouteau S."/>
            <person name="Franken C."/>
            <person name="Gibelin C."/>
            <person name="Gish J."/>
            <person name="Goldstein S."/>
            <person name="Gonzalez A.J."/>
            <person name="Green P.J."/>
            <person name="Hallab A."/>
            <person name="Hartog M."/>
            <person name="Hua A."/>
            <person name="Humphray S.J."/>
            <person name="Jeong D.H."/>
            <person name="Jing Y."/>
            <person name="Jocker A."/>
            <person name="Kenton S.M."/>
            <person name="Kim D.J."/>
            <person name="Klee K."/>
            <person name="Lai H."/>
            <person name="Lang C."/>
            <person name="Lin S."/>
            <person name="Macmil S.L."/>
            <person name="Magdelenat G."/>
            <person name="Matthews L."/>
            <person name="McCorrison J."/>
            <person name="Monaghan E.L."/>
            <person name="Mun J.H."/>
            <person name="Najar F.Z."/>
            <person name="Nicholson C."/>
            <person name="Noirot C."/>
            <person name="O'Bleness M."/>
            <person name="Paule C.R."/>
            <person name="Poulain J."/>
            <person name="Prion F."/>
            <person name="Qin B."/>
            <person name="Qu C."/>
            <person name="Retzel E.F."/>
            <person name="Riddle C."/>
            <person name="Sallet E."/>
            <person name="Samain S."/>
            <person name="Samson N."/>
            <person name="Sanders I."/>
            <person name="Saurat O."/>
            <person name="Scarpelli C."/>
            <person name="Schiex T."/>
            <person name="Segurens B."/>
            <person name="Severin A.J."/>
            <person name="Sherrier D.J."/>
            <person name="Shi R."/>
            <person name="Sims S."/>
            <person name="Singer S.R."/>
            <person name="Sinharoy S."/>
            <person name="Sterck L."/>
            <person name="Viollet A."/>
            <person name="Wang B.B."/>
            <person name="Wang K."/>
            <person name="Wang M."/>
            <person name="Wang X."/>
            <person name="Warfsmann J."/>
            <person name="Weissenbach J."/>
            <person name="White D.D."/>
            <person name="White J.D."/>
            <person name="Wiley G.B."/>
            <person name="Wincker P."/>
            <person name="Xing Y."/>
            <person name="Yang L."/>
            <person name="Yao Z."/>
            <person name="Ying F."/>
            <person name="Zhai J."/>
            <person name="Zhou L."/>
            <person name="Zuber A."/>
            <person name="Denarie J."/>
            <person name="Dixon R.A."/>
            <person name="May G.D."/>
            <person name="Schwartz D.C."/>
            <person name="Rogers J."/>
            <person name="Quetier F."/>
            <person name="Town C.D."/>
            <person name="Roe B.A."/>
        </authorList>
    </citation>
    <scope>NUCLEOTIDE SEQUENCE [LARGE SCALE GENOMIC DNA]</scope>
    <source>
        <strain evidence="2">A17</strain>
        <strain evidence="3 4">cv. Jemalong A17</strain>
    </source>
</reference>
<proteinExistence type="predicted"/>
<evidence type="ECO:0000256" key="1">
    <source>
        <dbReference type="SAM" id="Phobius"/>
    </source>
</evidence>
<dbReference type="KEGG" id="mtr:25493403"/>
<gene>
    <name evidence="3" type="primary">25493403</name>
    <name evidence="2" type="ordered locus">MTR_4g094628</name>
</gene>
<organism evidence="2 4">
    <name type="scientific">Medicago truncatula</name>
    <name type="common">Barrel medic</name>
    <name type="synonym">Medicago tribuloides</name>
    <dbReference type="NCBI Taxonomy" id="3880"/>
    <lineage>
        <taxon>Eukaryota</taxon>
        <taxon>Viridiplantae</taxon>
        <taxon>Streptophyta</taxon>
        <taxon>Embryophyta</taxon>
        <taxon>Tracheophyta</taxon>
        <taxon>Spermatophyta</taxon>
        <taxon>Magnoliopsida</taxon>
        <taxon>eudicotyledons</taxon>
        <taxon>Gunneridae</taxon>
        <taxon>Pentapetalae</taxon>
        <taxon>rosids</taxon>
        <taxon>fabids</taxon>
        <taxon>Fabales</taxon>
        <taxon>Fabaceae</taxon>
        <taxon>Papilionoideae</taxon>
        <taxon>50 kb inversion clade</taxon>
        <taxon>NPAAA clade</taxon>
        <taxon>Hologalegina</taxon>
        <taxon>IRL clade</taxon>
        <taxon>Trifolieae</taxon>
        <taxon>Medicago</taxon>
    </lineage>
</organism>
<keyword evidence="1" id="KW-0812">Transmembrane</keyword>
<evidence type="ECO:0000313" key="3">
    <source>
        <dbReference type="EnsemblPlants" id="KEH31378"/>
    </source>
</evidence>
<keyword evidence="1" id="KW-1133">Transmembrane helix</keyword>
<reference evidence="3" key="3">
    <citation type="submission" date="2015-04" db="UniProtKB">
        <authorList>
            <consortium name="EnsemblPlants"/>
        </authorList>
    </citation>
    <scope>IDENTIFICATION</scope>
    <source>
        <strain evidence="3">cv. Jemalong A17</strain>
    </source>
</reference>
<dbReference type="PANTHER" id="PTHR37754:SF2">
    <property type="entry name" value="ION-BINDING PROTEIN, PUTATIVE-RELATED"/>
    <property type="match status" value="1"/>
</dbReference>
<evidence type="ECO:0000313" key="4">
    <source>
        <dbReference type="Proteomes" id="UP000002051"/>
    </source>
</evidence>